<evidence type="ECO:0000256" key="1">
    <source>
        <dbReference type="ARBA" id="ARBA00023015"/>
    </source>
</evidence>
<organism evidence="5 6">
    <name type="scientific">Crocosphaera chwakensis CCY0110</name>
    <dbReference type="NCBI Taxonomy" id="391612"/>
    <lineage>
        <taxon>Bacteria</taxon>
        <taxon>Bacillati</taxon>
        <taxon>Cyanobacteriota</taxon>
        <taxon>Cyanophyceae</taxon>
        <taxon>Oscillatoriophycideae</taxon>
        <taxon>Chroococcales</taxon>
        <taxon>Aphanothecaceae</taxon>
        <taxon>Crocosphaera</taxon>
        <taxon>Crocosphaera chwakensis</taxon>
    </lineage>
</organism>
<dbReference type="InterPro" id="IPR012702">
    <property type="entry name" value="CP_lyase_PhnF"/>
</dbReference>
<sequence>MKQNKKYFLYQKIADILIKDINQKKYTANEVLPSEKKLAERYKVNRSTIRQAIDILLEKDLVYRRQGSGTFVKENKLTYHLNDRSNFTQNLLEIGYLPCLKIISSKLIPAPFNIANSLNITQNDLVFRIKTLRSAFFSTEEISDKEITPLCLSTSYFVEKKCPNLLSSVYQTNSIYSLLKNRYNISPYRTKNIVEVSLSNREDNQYLNIQKNSPILISISLVKDSDENFFEYTVSRFSGEIVSFEISFPPIL</sequence>
<dbReference type="InterPro" id="IPR028978">
    <property type="entry name" value="Chorismate_lyase_/UTRA_dom_sf"/>
</dbReference>
<comment type="caution">
    <text evidence="5">The sequence shown here is derived from an EMBL/GenBank/DDBJ whole genome shotgun (WGS) entry which is preliminary data.</text>
</comment>
<dbReference type="NCBIfam" id="TIGR02325">
    <property type="entry name" value="C_P_lyase_phnF"/>
    <property type="match status" value="1"/>
</dbReference>
<dbReference type="EMBL" id="AAXW01000036">
    <property type="protein sequence ID" value="EAZ89808.1"/>
    <property type="molecule type" value="Genomic_DNA"/>
</dbReference>
<name>A3IUL6_9CHRO</name>
<dbReference type="Proteomes" id="UP000003781">
    <property type="component" value="Unassembled WGS sequence"/>
</dbReference>
<dbReference type="CDD" id="cd07377">
    <property type="entry name" value="WHTH_GntR"/>
    <property type="match status" value="1"/>
</dbReference>
<keyword evidence="3" id="KW-0804">Transcription</keyword>
<gene>
    <name evidence="5" type="ORF">CY0110_25276</name>
</gene>
<evidence type="ECO:0000256" key="2">
    <source>
        <dbReference type="ARBA" id="ARBA00023125"/>
    </source>
</evidence>
<dbReference type="SMART" id="SM00866">
    <property type="entry name" value="UTRA"/>
    <property type="match status" value="1"/>
</dbReference>
<dbReference type="Gene3D" id="1.10.10.10">
    <property type="entry name" value="Winged helix-like DNA-binding domain superfamily/Winged helix DNA-binding domain"/>
    <property type="match status" value="1"/>
</dbReference>
<keyword evidence="6" id="KW-1185">Reference proteome</keyword>
<dbReference type="Gene3D" id="3.40.1410.10">
    <property type="entry name" value="Chorismate lyase-like"/>
    <property type="match status" value="1"/>
</dbReference>
<dbReference type="InterPro" id="IPR036390">
    <property type="entry name" value="WH_DNA-bd_sf"/>
</dbReference>
<keyword evidence="1" id="KW-0805">Transcription regulation</keyword>
<dbReference type="Pfam" id="PF07702">
    <property type="entry name" value="UTRA"/>
    <property type="match status" value="1"/>
</dbReference>
<dbReference type="AlphaFoldDB" id="A3IUL6"/>
<feature type="domain" description="HTH gntR-type" evidence="4">
    <location>
        <begin position="7"/>
        <end position="75"/>
    </location>
</feature>
<dbReference type="FunFam" id="1.10.10.10:FF:000079">
    <property type="entry name" value="GntR family transcriptional regulator"/>
    <property type="match status" value="1"/>
</dbReference>
<evidence type="ECO:0000313" key="6">
    <source>
        <dbReference type="Proteomes" id="UP000003781"/>
    </source>
</evidence>
<dbReference type="PANTHER" id="PTHR44846">
    <property type="entry name" value="MANNOSYL-D-GLYCERATE TRANSPORT/METABOLISM SYSTEM REPRESSOR MNGR-RELATED"/>
    <property type="match status" value="1"/>
</dbReference>
<dbReference type="InterPro" id="IPR011663">
    <property type="entry name" value="UTRA"/>
</dbReference>
<dbReference type="SUPFAM" id="SSF64288">
    <property type="entry name" value="Chorismate lyase-like"/>
    <property type="match status" value="1"/>
</dbReference>
<dbReference type="InterPro" id="IPR000524">
    <property type="entry name" value="Tscrpt_reg_HTH_GntR"/>
</dbReference>
<dbReference type="InterPro" id="IPR036388">
    <property type="entry name" value="WH-like_DNA-bd_sf"/>
</dbReference>
<dbReference type="SMART" id="SM00345">
    <property type="entry name" value="HTH_GNTR"/>
    <property type="match status" value="1"/>
</dbReference>
<accession>A3IUL6</accession>
<dbReference type="Pfam" id="PF00392">
    <property type="entry name" value="GntR"/>
    <property type="match status" value="1"/>
</dbReference>
<dbReference type="PROSITE" id="PS50949">
    <property type="entry name" value="HTH_GNTR"/>
    <property type="match status" value="1"/>
</dbReference>
<dbReference type="eggNOG" id="COG2188">
    <property type="taxonomic scope" value="Bacteria"/>
</dbReference>
<evidence type="ECO:0000259" key="4">
    <source>
        <dbReference type="PROSITE" id="PS50949"/>
    </source>
</evidence>
<proteinExistence type="predicted"/>
<dbReference type="InterPro" id="IPR050679">
    <property type="entry name" value="Bact_HTH_transcr_reg"/>
</dbReference>
<dbReference type="GO" id="GO:0003677">
    <property type="term" value="F:DNA binding"/>
    <property type="evidence" value="ECO:0007669"/>
    <property type="project" value="UniProtKB-KW"/>
</dbReference>
<dbReference type="RefSeq" id="WP_008277072.1">
    <property type="nucleotide sequence ID" value="NZ_AAXW01000036.1"/>
</dbReference>
<dbReference type="OrthoDB" id="457376at2"/>
<keyword evidence="2" id="KW-0238">DNA-binding</keyword>
<reference evidence="5 6" key="1">
    <citation type="submission" date="2007-03" db="EMBL/GenBank/DDBJ databases">
        <authorList>
            <person name="Stal L."/>
            <person name="Ferriera S."/>
            <person name="Johnson J."/>
            <person name="Kravitz S."/>
            <person name="Beeson K."/>
            <person name="Sutton G."/>
            <person name="Rogers Y.-H."/>
            <person name="Friedman R."/>
            <person name="Frazier M."/>
            <person name="Venter J.C."/>
        </authorList>
    </citation>
    <scope>NUCLEOTIDE SEQUENCE [LARGE SCALE GENOMIC DNA]</scope>
    <source>
        <strain evidence="5 6">CCY0110</strain>
    </source>
</reference>
<evidence type="ECO:0000313" key="5">
    <source>
        <dbReference type="EMBL" id="EAZ89808.1"/>
    </source>
</evidence>
<dbReference type="GO" id="GO:0003700">
    <property type="term" value="F:DNA-binding transcription factor activity"/>
    <property type="evidence" value="ECO:0007669"/>
    <property type="project" value="InterPro"/>
</dbReference>
<evidence type="ECO:0000256" key="3">
    <source>
        <dbReference type="ARBA" id="ARBA00023163"/>
    </source>
</evidence>
<dbReference type="PRINTS" id="PR00035">
    <property type="entry name" value="HTHGNTR"/>
</dbReference>
<protein>
    <submittedName>
        <fullName evidence="5">Transcriptional regulator, GntR family protein</fullName>
    </submittedName>
</protein>
<dbReference type="SUPFAM" id="SSF46785">
    <property type="entry name" value="Winged helix' DNA-binding domain"/>
    <property type="match status" value="1"/>
</dbReference>